<dbReference type="SUPFAM" id="SSF53067">
    <property type="entry name" value="Actin-like ATPase domain"/>
    <property type="match status" value="1"/>
</dbReference>
<protein>
    <recommendedName>
        <fullName evidence="5">ATPase BadF/BadG/BcrA/BcrD type domain-containing protein</fullName>
    </recommendedName>
</protein>
<dbReference type="Pfam" id="PF01869">
    <property type="entry name" value="BcrAD_BadFG"/>
    <property type="match status" value="1"/>
</dbReference>
<reference evidence="6" key="1">
    <citation type="journal article" date="2014" name="Front. Microbiol.">
        <title>High frequency of phylogenetically diverse reductive dehalogenase-homologous genes in deep subseafloor sedimentary metagenomes.</title>
        <authorList>
            <person name="Kawai M."/>
            <person name="Futagami T."/>
            <person name="Toyoda A."/>
            <person name="Takaki Y."/>
            <person name="Nishi S."/>
            <person name="Hori S."/>
            <person name="Arai W."/>
            <person name="Tsubouchi T."/>
            <person name="Morono Y."/>
            <person name="Uchiyama I."/>
            <person name="Ito T."/>
            <person name="Fujiyama A."/>
            <person name="Inagaki F."/>
            <person name="Takami H."/>
        </authorList>
    </citation>
    <scope>NUCLEOTIDE SEQUENCE</scope>
    <source>
        <strain evidence="6">Expedition CK06-06</strain>
    </source>
</reference>
<dbReference type="GO" id="GO:0046872">
    <property type="term" value="F:metal ion binding"/>
    <property type="evidence" value="ECO:0007669"/>
    <property type="project" value="UniProtKB-KW"/>
</dbReference>
<keyword evidence="4" id="KW-0411">Iron-sulfur</keyword>
<dbReference type="PANTHER" id="PTHR32329">
    <property type="entry name" value="BIFUNCTIONAL PROTEIN [INCLUDES 2-HYDROXYACYL-COA DEHYDRATASE (N-TER) AND ITS ACTIVATOR DOMAIN (C_TERM)-RELATED"/>
    <property type="match status" value="1"/>
</dbReference>
<dbReference type="InterPro" id="IPR043129">
    <property type="entry name" value="ATPase_NBD"/>
</dbReference>
<dbReference type="InterPro" id="IPR002731">
    <property type="entry name" value="ATPase_BadF"/>
</dbReference>
<dbReference type="InterPro" id="IPR051805">
    <property type="entry name" value="Dehydratase_Activator_Redct"/>
</dbReference>
<name>X1MXG1_9ZZZZ</name>
<dbReference type="AlphaFoldDB" id="X1MXG1"/>
<dbReference type="NCBIfam" id="TIGR00241">
    <property type="entry name" value="CoA_E_activ"/>
    <property type="match status" value="1"/>
</dbReference>
<dbReference type="Gene3D" id="3.30.420.40">
    <property type="match status" value="1"/>
</dbReference>
<keyword evidence="3" id="KW-0408">Iron</keyword>
<dbReference type="GO" id="GO:0051536">
    <property type="term" value="F:iron-sulfur cluster binding"/>
    <property type="evidence" value="ECO:0007669"/>
    <property type="project" value="UniProtKB-KW"/>
</dbReference>
<evidence type="ECO:0000256" key="3">
    <source>
        <dbReference type="ARBA" id="ARBA00023004"/>
    </source>
</evidence>
<dbReference type="EMBL" id="BARV01022337">
    <property type="protein sequence ID" value="GAI19380.1"/>
    <property type="molecule type" value="Genomic_DNA"/>
</dbReference>
<accession>X1MXG1</accession>
<sequence length="141" mass="15198">MIVAGLDIGSLTIKTLILEDEKIKSFTIIPAGADVNKLTRDCLEMTLKKSGDDLKNLSSIVATGYGRINIPFSDKSITEITCHALGANWLNPKTRTVIDIGGQDSKVISIDKNGRVVDFIMNDKCAAGTGRFLEVMAIGKL</sequence>
<organism evidence="6">
    <name type="scientific">marine sediment metagenome</name>
    <dbReference type="NCBI Taxonomy" id="412755"/>
    <lineage>
        <taxon>unclassified sequences</taxon>
        <taxon>metagenomes</taxon>
        <taxon>ecological metagenomes</taxon>
    </lineage>
</organism>
<dbReference type="PANTHER" id="PTHR32329:SF2">
    <property type="entry name" value="BIFUNCTIONAL PROTEIN [INCLUDES 2-HYDROXYACYL-COA DEHYDRATASE (N-TER) AND ITS ACTIVATOR DOMAIN (C_TERM)"/>
    <property type="match status" value="1"/>
</dbReference>
<keyword evidence="2" id="KW-0479">Metal-binding</keyword>
<evidence type="ECO:0000313" key="6">
    <source>
        <dbReference type="EMBL" id="GAI19380.1"/>
    </source>
</evidence>
<evidence type="ECO:0000256" key="4">
    <source>
        <dbReference type="ARBA" id="ARBA00023014"/>
    </source>
</evidence>
<feature type="domain" description="ATPase BadF/BadG/BcrA/BcrD type" evidence="5">
    <location>
        <begin position="5"/>
        <end position="137"/>
    </location>
</feature>
<comment type="caution">
    <text evidence="6">The sequence shown here is derived from an EMBL/GenBank/DDBJ whole genome shotgun (WGS) entry which is preliminary data.</text>
</comment>
<evidence type="ECO:0000259" key="5">
    <source>
        <dbReference type="Pfam" id="PF01869"/>
    </source>
</evidence>
<gene>
    <name evidence="6" type="ORF">S06H3_36845</name>
</gene>
<dbReference type="InterPro" id="IPR008275">
    <property type="entry name" value="CoA_E_activase_dom"/>
</dbReference>
<proteinExistence type="predicted"/>
<evidence type="ECO:0000256" key="1">
    <source>
        <dbReference type="ARBA" id="ARBA00001966"/>
    </source>
</evidence>
<evidence type="ECO:0000256" key="2">
    <source>
        <dbReference type="ARBA" id="ARBA00022723"/>
    </source>
</evidence>
<comment type="cofactor">
    <cofactor evidence="1">
        <name>[4Fe-4S] cluster</name>
        <dbReference type="ChEBI" id="CHEBI:49883"/>
    </cofactor>
</comment>